<dbReference type="PANTHER" id="PTHR39559">
    <property type="match status" value="1"/>
</dbReference>
<dbReference type="GO" id="GO:0016208">
    <property type="term" value="F:AMP binding"/>
    <property type="evidence" value="ECO:0007669"/>
    <property type="project" value="TreeGrafter"/>
</dbReference>
<keyword evidence="2" id="KW-0418">Kinase</keyword>
<comment type="caution">
    <text evidence="2">The sequence shown here is derived from an EMBL/GenBank/DDBJ whole genome shotgun (WGS) entry which is preliminary data.</text>
</comment>
<reference evidence="2" key="1">
    <citation type="journal article" date="2021" name="Proc. Natl. Acad. Sci. U.S.A.">
        <title>Global biogeography of chemosynthetic symbionts reveals both localized and globally distributed symbiont groups. .</title>
        <authorList>
            <person name="Osvatic J.T."/>
            <person name="Wilkins L.G.E."/>
            <person name="Leibrecht L."/>
            <person name="Leray M."/>
            <person name="Zauner S."/>
            <person name="Polzin J."/>
            <person name="Camacho Y."/>
            <person name="Gros O."/>
            <person name="van Gils J.A."/>
            <person name="Eisen J.A."/>
            <person name="Petersen J.M."/>
            <person name="Yuen B."/>
        </authorList>
    </citation>
    <scope>NUCLEOTIDE SEQUENCE</scope>
    <source>
        <strain evidence="2">MAGclacostrist064TRANS</strain>
    </source>
</reference>
<dbReference type="InterPro" id="IPR010452">
    <property type="entry name" value="Isocitrate_DH_AceK"/>
</dbReference>
<dbReference type="Proteomes" id="UP000886667">
    <property type="component" value="Unassembled WGS sequence"/>
</dbReference>
<dbReference type="GO" id="GO:0005737">
    <property type="term" value="C:cytoplasm"/>
    <property type="evidence" value="ECO:0007669"/>
    <property type="project" value="InterPro"/>
</dbReference>
<name>A0A9E4N5G6_9GAMM</name>
<feature type="domain" description="Isocitrate dehydrogenase kinase/phosphatase (AceK) kinase" evidence="1">
    <location>
        <begin position="1"/>
        <end position="153"/>
    </location>
</feature>
<feature type="non-terminal residue" evidence="2">
    <location>
        <position position="1"/>
    </location>
</feature>
<sequence>LYIERRMKPLNLYLEETDEEMARKILDDWGLALKQLMGVNIFPGDLLFKNFGVNDQGKVVFYDYDEICYLSECNFRRIPPPRSSLDLFRDEPWYSVNPNDIFPEEFITFISTDPKIRKMLMELHPDLFDISSWQNAQESLAAGRQADVFPYPQKLRFSRKLQSSELSGQLLAAAAV</sequence>
<organism evidence="2 3">
    <name type="scientific">Candidatus Thiodiazotropha taylori</name>
    <dbReference type="NCBI Taxonomy" id="2792791"/>
    <lineage>
        <taxon>Bacteria</taxon>
        <taxon>Pseudomonadati</taxon>
        <taxon>Pseudomonadota</taxon>
        <taxon>Gammaproteobacteria</taxon>
        <taxon>Chromatiales</taxon>
        <taxon>Sedimenticolaceae</taxon>
        <taxon>Candidatus Thiodiazotropha</taxon>
    </lineage>
</organism>
<evidence type="ECO:0000313" key="2">
    <source>
        <dbReference type="EMBL" id="MCG7947843.1"/>
    </source>
</evidence>
<dbReference type="PANTHER" id="PTHR39559:SF1">
    <property type="entry name" value="ISOCITRATE DEHYDROGENASE KINASE_PHOSPHATASE"/>
    <property type="match status" value="1"/>
</dbReference>
<dbReference type="InterPro" id="IPR046855">
    <property type="entry name" value="AceK_kinase"/>
</dbReference>
<dbReference type="Pfam" id="PF06315">
    <property type="entry name" value="AceK_kinase"/>
    <property type="match status" value="1"/>
</dbReference>
<evidence type="ECO:0000313" key="3">
    <source>
        <dbReference type="Proteomes" id="UP000886667"/>
    </source>
</evidence>
<dbReference type="GO" id="GO:0008772">
    <property type="term" value="F:[isocitrate dehydrogenase (NADP+)] kinase activity"/>
    <property type="evidence" value="ECO:0007669"/>
    <property type="project" value="InterPro"/>
</dbReference>
<dbReference type="GO" id="GO:0005524">
    <property type="term" value="F:ATP binding"/>
    <property type="evidence" value="ECO:0007669"/>
    <property type="project" value="InterPro"/>
</dbReference>
<proteinExistence type="predicted"/>
<gene>
    <name evidence="2" type="ORF">JAZ07_15985</name>
</gene>
<evidence type="ECO:0000259" key="1">
    <source>
        <dbReference type="Pfam" id="PF06315"/>
    </source>
</evidence>
<dbReference type="EMBL" id="JAEPCM010000573">
    <property type="protein sequence ID" value="MCG7947843.1"/>
    <property type="molecule type" value="Genomic_DNA"/>
</dbReference>
<protein>
    <submittedName>
        <fullName evidence="2">Bifunctional isocitrate dehydrogenase kinase/phosphatase</fullName>
    </submittedName>
</protein>
<dbReference type="GO" id="GO:0004721">
    <property type="term" value="F:phosphoprotein phosphatase activity"/>
    <property type="evidence" value="ECO:0007669"/>
    <property type="project" value="TreeGrafter"/>
</dbReference>
<accession>A0A9E4N5G6</accession>
<dbReference type="GO" id="GO:0006006">
    <property type="term" value="P:glucose metabolic process"/>
    <property type="evidence" value="ECO:0007669"/>
    <property type="project" value="InterPro"/>
</dbReference>
<dbReference type="AlphaFoldDB" id="A0A9E4N5G6"/>
<keyword evidence="2" id="KW-0808">Transferase</keyword>